<gene>
    <name evidence="13" type="ORF">DCMF_27810</name>
</gene>
<evidence type="ECO:0000256" key="4">
    <source>
        <dbReference type="ARBA" id="ARBA00022692"/>
    </source>
</evidence>
<evidence type="ECO:0000256" key="3">
    <source>
        <dbReference type="ARBA" id="ARBA00022485"/>
    </source>
</evidence>
<keyword evidence="9" id="KW-0411">Iron-sulfur</keyword>
<feature type="transmembrane region" description="Helical" evidence="11">
    <location>
        <begin position="12"/>
        <end position="32"/>
    </location>
</feature>
<evidence type="ECO:0000313" key="14">
    <source>
        <dbReference type="Proteomes" id="UP000323521"/>
    </source>
</evidence>
<dbReference type="AlphaFoldDB" id="A0A3G1L064"/>
<keyword evidence="5" id="KW-0479">Metal-binding</keyword>
<keyword evidence="10 11" id="KW-0472">Membrane</keyword>
<dbReference type="RefSeq" id="WP_148137457.1">
    <property type="nucleotide sequence ID" value="NZ_CP017634.1"/>
</dbReference>
<dbReference type="InterPro" id="IPR004017">
    <property type="entry name" value="Cys_rich_dom"/>
</dbReference>
<keyword evidence="2" id="KW-1003">Cell membrane</keyword>
<evidence type="ECO:0000259" key="12">
    <source>
        <dbReference type="PROSITE" id="PS51379"/>
    </source>
</evidence>
<feature type="transmembrane region" description="Helical" evidence="11">
    <location>
        <begin position="108"/>
        <end position="133"/>
    </location>
</feature>
<dbReference type="KEGG" id="fwa:DCMF_27810"/>
<evidence type="ECO:0000256" key="10">
    <source>
        <dbReference type="ARBA" id="ARBA00023136"/>
    </source>
</evidence>
<keyword evidence="3" id="KW-0004">4Fe-4S</keyword>
<dbReference type="GO" id="GO:0016491">
    <property type="term" value="F:oxidoreductase activity"/>
    <property type="evidence" value="ECO:0007669"/>
    <property type="project" value="UniProtKB-KW"/>
</dbReference>
<dbReference type="PANTHER" id="PTHR43255:SF1">
    <property type="entry name" value="IRON-SULFUR-BINDING OXIDOREDUCTASE FADF-RELATED"/>
    <property type="match status" value="1"/>
</dbReference>
<dbReference type="Pfam" id="PF13183">
    <property type="entry name" value="Fer4_8"/>
    <property type="match status" value="1"/>
</dbReference>
<evidence type="ECO:0000256" key="5">
    <source>
        <dbReference type="ARBA" id="ARBA00022723"/>
    </source>
</evidence>
<protein>
    <submittedName>
        <fullName evidence="13">Iron-sulfur-binding reductase</fullName>
    </submittedName>
</protein>
<feature type="domain" description="4Fe-4S ferredoxin-type" evidence="12">
    <location>
        <begin position="271"/>
        <end position="302"/>
    </location>
</feature>
<dbReference type="InterPro" id="IPR017896">
    <property type="entry name" value="4Fe4S_Fe-S-bd"/>
</dbReference>
<dbReference type="InterPro" id="IPR009051">
    <property type="entry name" value="Helical_ferredxn"/>
</dbReference>
<dbReference type="PANTHER" id="PTHR43255">
    <property type="entry name" value="IRON-SULFUR-BINDING OXIDOREDUCTASE FADF-RELATED-RELATED"/>
    <property type="match status" value="1"/>
</dbReference>
<keyword evidence="7" id="KW-0560">Oxidoreductase</keyword>
<dbReference type="Pfam" id="PF02754">
    <property type="entry name" value="CCG"/>
    <property type="match status" value="2"/>
</dbReference>
<dbReference type="InterPro" id="IPR017900">
    <property type="entry name" value="4Fe4S_Fe_S_CS"/>
</dbReference>
<dbReference type="GO" id="GO:0046872">
    <property type="term" value="F:metal ion binding"/>
    <property type="evidence" value="ECO:0007669"/>
    <property type="project" value="UniProtKB-KW"/>
</dbReference>
<accession>A0A3G1L064</accession>
<dbReference type="EMBL" id="CP017634">
    <property type="protein sequence ID" value="ATW28050.1"/>
    <property type="molecule type" value="Genomic_DNA"/>
</dbReference>
<dbReference type="PROSITE" id="PS00198">
    <property type="entry name" value="4FE4S_FER_1"/>
    <property type="match status" value="2"/>
</dbReference>
<evidence type="ECO:0000256" key="7">
    <source>
        <dbReference type="ARBA" id="ARBA00023002"/>
    </source>
</evidence>
<comment type="subcellular location">
    <subcellularLocation>
        <location evidence="1">Cell membrane</location>
        <topology evidence="1">Multi-pass membrane protein</topology>
    </subcellularLocation>
</comment>
<evidence type="ECO:0000256" key="2">
    <source>
        <dbReference type="ARBA" id="ARBA00022475"/>
    </source>
</evidence>
<dbReference type="OrthoDB" id="9794954at2"/>
<keyword evidence="6 11" id="KW-1133">Transmembrane helix</keyword>
<feature type="transmembrane region" description="Helical" evidence="11">
    <location>
        <begin position="75"/>
        <end position="96"/>
    </location>
</feature>
<name>A0A3G1L064_FORW1</name>
<evidence type="ECO:0000256" key="6">
    <source>
        <dbReference type="ARBA" id="ARBA00022989"/>
    </source>
</evidence>
<organism evidence="13 14">
    <name type="scientific">Formimonas warabiya</name>
    <dbReference type="NCBI Taxonomy" id="1761012"/>
    <lineage>
        <taxon>Bacteria</taxon>
        <taxon>Bacillati</taxon>
        <taxon>Bacillota</taxon>
        <taxon>Clostridia</taxon>
        <taxon>Eubacteriales</taxon>
        <taxon>Peptococcaceae</taxon>
        <taxon>Candidatus Formimonas</taxon>
    </lineage>
</organism>
<feature type="transmembrane region" description="Helical" evidence="11">
    <location>
        <begin position="207"/>
        <end position="224"/>
    </location>
</feature>
<proteinExistence type="predicted"/>
<dbReference type="GO" id="GO:0051539">
    <property type="term" value="F:4 iron, 4 sulfur cluster binding"/>
    <property type="evidence" value="ECO:0007669"/>
    <property type="project" value="UniProtKB-KW"/>
</dbReference>
<evidence type="ECO:0000256" key="8">
    <source>
        <dbReference type="ARBA" id="ARBA00023004"/>
    </source>
</evidence>
<dbReference type="Proteomes" id="UP000323521">
    <property type="component" value="Chromosome"/>
</dbReference>
<dbReference type="PROSITE" id="PS51379">
    <property type="entry name" value="4FE4S_FER_2"/>
    <property type="match status" value="1"/>
</dbReference>
<dbReference type="InterPro" id="IPR036197">
    <property type="entry name" value="NarG-like_sf"/>
</dbReference>
<dbReference type="GO" id="GO:0005886">
    <property type="term" value="C:plasma membrane"/>
    <property type="evidence" value="ECO:0007669"/>
    <property type="project" value="UniProtKB-SubCell"/>
</dbReference>
<evidence type="ECO:0000256" key="1">
    <source>
        <dbReference type="ARBA" id="ARBA00004651"/>
    </source>
</evidence>
<dbReference type="Gene3D" id="1.10.1060.10">
    <property type="entry name" value="Alpha-helical ferredoxin"/>
    <property type="match status" value="1"/>
</dbReference>
<dbReference type="SUPFAM" id="SSF46548">
    <property type="entry name" value="alpha-helical ferredoxin"/>
    <property type="match status" value="1"/>
</dbReference>
<keyword evidence="8" id="KW-0408">Iron</keyword>
<keyword evidence="4 11" id="KW-0812">Transmembrane</keyword>
<dbReference type="Pfam" id="PF02665">
    <property type="entry name" value="Nitrate_red_gam"/>
    <property type="match status" value="1"/>
</dbReference>
<reference evidence="13 14" key="1">
    <citation type="submission" date="2016-10" db="EMBL/GenBank/DDBJ databases">
        <title>Complete Genome Sequence of Peptococcaceae strain DCMF.</title>
        <authorList>
            <person name="Edwards R.J."/>
            <person name="Holland S.I."/>
            <person name="Deshpande N.P."/>
            <person name="Wong Y.K."/>
            <person name="Ertan H."/>
            <person name="Manefield M."/>
            <person name="Russell T.L."/>
            <person name="Lee M.J."/>
        </authorList>
    </citation>
    <scope>NUCLEOTIDE SEQUENCE [LARGE SCALE GENOMIC DNA]</scope>
    <source>
        <strain evidence="13 14">DCMF</strain>
    </source>
</reference>
<evidence type="ECO:0000313" key="13">
    <source>
        <dbReference type="EMBL" id="ATW28050.1"/>
    </source>
</evidence>
<evidence type="ECO:0000256" key="11">
    <source>
        <dbReference type="SAM" id="Phobius"/>
    </source>
</evidence>
<dbReference type="SUPFAM" id="SSF103501">
    <property type="entry name" value="Respiratory nitrate reductase 1 gamma chain"/>
    <property type="match status" value="1"/>
</dbReference>
<feature type="transmembrane region" description="Helical" evidence="11">
    <location>
        <begin position="153"/>
        <end position="172"/>
    </location>
</feature>
<evidence type="ECO:0000256" key="9">
    <source>
        <dbReference type="ARBA" id="ARBA00023014"/>
    </source>
</evidence>
<feature type="transmembrane region" description="Helical" evidence="11">
    <location>
        <begin position="178"/>
        <end position="195"/>
    </location>
</feature>
<sequence>MPTREIYWNISGYHWMYLLFLVCLAVFVRGFYGRYKLWRIGKPEKRTDQLGRRLANLIYFGFGHRRILGEVMPGAMHLLLFWGFVVFAIGTFFVALDADLGFSFMEGRLYLILTLLLDICGLLAVLAIVVFIWRRYYLKPARLDNKPEDLISLLLLLFILVTGFILEGIRIANTGDPWALWSPGGMMIASVLGGVDRETLNVIHRSLWWFHLVLALGFIAYLPYSKLIHILVSPLNQFFASLKPKGALDLLDMEDEEAETYGLEKLEDLTWKQLFDTDACTRCGRCQDNCPAYYTGKPLSPKNFIQDLKKHLEEKGRLLAGTKQRIGNSSSREDTAIVDTKLAGNVFSEESLWSCTTCRSCQEQCPSFVEHLDKLIGLRRNLVLMESSFPPEIQTLFKNLENNGNPWGAGWASRADWAEGHQVRTLAEDNDVEYLYWVGCAGAFDERNKKVVEAVVKLLQKAKVSFGILGTEEKCCGDSVRRIGNEYLYQMMAAENIAIMNNYGVKKIIAHCPHCFNTLKNEYSQLGGNYEVIHHTELLATLLKTGQIKLQKPVIVQSTYHDSCYLGRYNHIFSAPRAVLQSVPGLTLSEMPRNMKKSFCCGAGGGRMWMEENGGRINDIRADEAVATGVSLIVSNCPYCLTMLEDSLKNKEKADEIKVMDIAELVQKCI</sequence>
<keyword evidence="14" id="KW-1185">Reference proteome</keyword>
<dbReference type="InterPro" id="IPR023234">
    <property type="entry name" value="NarG-like_domain"/>
</dbReference>
<dbReference type="Gene3D" id="1.20.950.20">
    <property type="entry name" value="Transmembrane di-heme cytochromes, Chain C"/>
    <property type="match status" value="1"/>
</dbReference>
<dbReference type="InterPro" id="IPR051460">
    <property type="entry name" value="HdrC_iron-sulfur_subunit"/>
</dbReference>